<evidence type="ECO:0000256" key="2">
    <source>
        <dbReference type="SAM" id="Phobius"/>
    </source>
</evidence>
<keyword evidence="2" id="KW-0472">Membrane</keyword>
<evidence type="ECO:0000313" key="3">
    <source>
        <dbReference type="Proteomes" id="UP000694888"/>
    </source>
</evidence>
<feature type="compositionally biased region" description="Acidic residues" evidence="1">
    <location>
        <begin position="516"/>
        <end position="526"/>
    </location>
</feature>
<reference evidence="4" key="1">
    <citation type="submission" date="2025-08" db="UniProtKB">
        <authorList>
            <consortium name="RefSeq"/>
        </authorList>
    </citation>
    <scope>IDENTIFICATION</scope>
</reference>
<feature type="compositionally biased region" description="Basic and acidic residues" evidence="1">
    <location>
        <begin position="531"/>
        <end position="543"/>
    </location>
</feature>
<gene>
    <name evidence="4" type="primary">LOC101848583</name>
</gene>
<feature type="transmembrane region" description="Helical" evidence="2">
    <location>
        <begin position="74"/>
        <end position="92"/>
    </location>
</feature>
<organism evidence="3 4">
    <name type="scientific">Aplysia californica</name>
    <name type="common">California sea hare</name>
    <dbReference type="NCBI Taxonomy" id="6500"/>
    <lineage>
        <taxon>Eukaryota</taxon>
        <taxon>Metazoa</taxon>
        <taxon>Spiralia</taxon>
        <taxon>Lophotrochozoa</taxon>
        <taxon>Mollusca</taxon>
        <taxon>Gastropoda</taxon>
        <taxon>Heterobranchia</taxon>
        <taxon>Euthyneura</taxon>
        <taxon>Tectipleura</taxon>
        <taxon>Aplysiida</taxon>
        <taxon>Aplysioidea</taxon>
        <taxon>Aplysiidae</taxon>
        <taxon>Aplysia</taxon>
    </lineage>
</organism>
<keyword evidence="3" id="KW-1185">Reference proteome</keyword>
<name>A0ABM0ZYJ7_APLCA</name>
<dbReference type="RefSeq" id="XP_012937192.1">
    <property type="nucleotide sequence ID" value="XM_013081738.2"/>
</dbReference>
<feature type="region of interest" description="Disordered" evidence="1">
    <location>
        <begin position="512"/>
        <end position="543"/>
    </location>
</feature>
<proteinExistence type="predicted"/>
<dbReference type="SUPFAM" id="SSF81321">
    <property type="entry name" value="Family A G protein-coupled receptor-like"/>
    <property type="match status" value="1"/>
</dbReference>
<feature type="transmembrane region" description="Helical" evidence="2">
    <location>
        <begin position="216"/>
        <end position="235"/>
    </location>
</feature>
<sequence length="543" mass="61573">MTALDTIKRASAIYNFTPEETEFYSSFVIPVDLHFVVEIATTVGNAFLVAGVSANLVAIGICNAKAFRGTAFAIYAKILLFLNIILLCLVLARHQMFLLDWGQGHILDRRRSTCVNTNWFYYLADHCLAASTCLLGYNRINAQRGVDYFRKPEDAMRWPVMVNVILWLLATVPVSKYAQNRHLTTRLFNRTECSFALRKPFCPSIPADWILANLPLLEDFVLIFILVFLTLEVVLKRRRQKRQQGLIQRALSSSTSSYVDCLEQGSFTKTRRRSGKQRDGNNLFGESSMTRSESLNLSESTITDDEEDIQIRVASVTGMTVALIVVYTLLRLPRDLLLSTEVAHYLSGSALAFYEMAKSRMDILLLVELVNMASLCLPLLIFYVFGSAYRREAKMMLFEVRIAHAHSEMSLSTATRVMNTLLRKPTSVFCPASRHDVSGLGDQGSYHLVLETLSHHVSLSSRQSDIFNIMSKAAGSEETMVYLEKFPTSDEMPKLTDEALMRQVNLELLQEQQAREEEEEECEVDPPEYIRAQEELSKQTDEI</sequence>
<feature type="transmembrane region" description="Helical" evidence="2">
    <location>
        <begin position="311"/>
        <end position="330"/>
    </location>
</feature>
<keyword evidence="2" id="KW-0812">Transmembrane</keyword>
<feature type="transmembrane region" description="Helical" evidence="2">
    <location>
        <begin position="363"/>
        <end position="386"/>
    </location>
</feature>
<feature type="transmembrane region" description="Helical" evidence="2">
    <location>
        <begin position="39"/>
        <end position="62"/>
    </location>
</feature>
<dbReference type="GeneID" id="101848583"/>
<accession>A0ABM0ZYJ7</accession>
<keyword evidence="2" id="KW-1133">Transmembrane helix</keyword>
<feature type="transmembrane region" description="Helical" evidence="2">
    <location>
        <begin position="119"/>
        <end position="137"/>
    </location>
</feature>
<feature type="compositionally biased region" description="Polar residues" evidence="1">
    <location>
        <begin position="284"/>
        <end position="297"/>
    </location>
</feature>
<protein>
    <submittedName>
        <fullName evidence="4">Uncharacterized protein LOC101848583</fullName>
    </submittedName>
</protein>
<feature type="region of interest" description="Disordered" evidence="1">
    <location>
        <begin position="270"/>
        <end position="297"/>
    </location>
</feature>
<evidence type="ECO:0000256" key="1">
    <source>
        <dbReference type="SAM" id="MobiDB-lite"/>
    </source>
</evidence>
<evidence type="ECO:0000313" key="4">
    <source>
        <dbReference type="RefSeq" id="XP_012937192.1"/>
    </source>
</evidence>
<feature type="transmembrane region" description="Helical" evidence="2">
    <location>
        <begin position="158"/>
        <end position="178"/>
    </location>
</feature>
<dbReference type="Proteomes" id="UP000694888">
    <property type="component" value="Unplaced"/>
</dbReference>